<dbReference type="SMART" id="SM00153">
    <property type="entry name" value="VHP"/>
    <property type="match status" value="1"/>
</dbReference>
<dbReference type="InterPro" id="IPR051618">
    <property type="entry name" value="Actin-binding_LIM"/>
</dbReference>
<feature type="region of interest" description="Disordered" evidence="13">
    <location>
        <begin position="364"/>
        <end position="447"/>
    </location>
</feature>
<dbReference type="Gene3D" id="2.10.110.10">
    <property type="entry name" value="Cysteine Rich Protein"/>
    <property type="match status" value="4"/>
</dbReference>
<comment type="subcellular location">
    <subcellularLocation>
        <location evidence="1">Cytoplasm</location>
    </subcellularLocation>
</comment>
<feature type="compositionally biased region" description="Polar residues" evidence="13">
    <location>
        <begin position="571"/>
        <end position="589"/>
    </location>
</feature>
<proteinExistence type="predicted"/>
<keyword evidence="7 12" id="KW-0440">LIM domain</keyword>
<dbReference type="PROSITE" id="PS50023">
    <property type="entry name" value="LIM_DOMAIN_2"/>
    <property type="match status" value="3"/>
</dbReference>
<dbReference type="Pfam" id="PF00412">
    <property type="entry name" value="LIM"/>
    <property type="match status" value="4"/>
</dbReference>
<evidence type="ECO:0000256" key="3">
    <source>
        <dbReference type="ARBA" id="ARBA00022553"/>
    </source>
</evidence>
<feature type="domain" description="LIM zinc-binding" evidence="14">
    <location>
        <begin position="30"/>
        <end position="89"/>
    </location>
</feature>
<evidence type="ECO:0000256" key="9">
    <source>
        <dbReference type="ARBA" id="ARBA00065493"/>
    </source>
</evidence>
<organism evidence="16 17">
    <name type="scientific">Nothobranchius furzeri</name>
    <name type="common">Turquoise killifish</name>
    <dbReference type="NCBI Taxonomy" id="105023"/>
    <lineage>
        <taxon>Eukaryota</taxon>
        <taxon>Metazoa</taxon>
        <taxon>Chordata</taxon>
        <taxon>Craniata</taxon>
        <taxon>Vertebrata</taxon>
        <taxon>Euteleostomi</taxon>
        <taxon>Actinopterygii</taxon>
        <taxon>Neopterygii</taxon>
        <taxon>Teleostei</taxon>
        <taxon>Neoteleostei</taxon>
        <taxon>Acanthomorphata</taxon>
        <taxon>Ovalentaria</taxon>
        <taxon>Atherinomorphae</taxon>
        <taxon>Cyprinodontiformes</taxon>
        <taxon>Nothobranchiidae</taxon>
        <taxon>Nothobranchius</taxon>
    </lineage>
</organism>
<evidence type="ECO:0000256" key="4">
    <source>
        <dbReference type="ARBA" id="ARBA00022723"/>
    </source>
</evidence>
<dbReference type="GO" id="GO:0015629">
    <property type="term" value="C:actin cytoskeleton"/>
    <property type="evidence" value="ECO:0007669"/>
    <property type="project" value="TreeGrafter"/>
</dbReference>
<accession>A0A9D2XRI6</accession>
<dbReference type="CDD" id="cd09327">
    <property type="entry name" value="LIM1_abLIM"/>
    <property type="match status" value="1"/>
</dbReference>
<dbReference type="Pfam" id="PF02209">
    <property type="entry name" value="VHP"/>
    <property type="match status" value="1"/>
</dbReference>
<feature type="region of interest" description="Disordered" evidence="13">
    <location>
        <begin position="561"/>
        <end position="589"/>
    </location>
</feature>
<evidence type="ECO:0000256" key="2">
    <source>
        <dbReference type="ARBA" id="ARBA00022490"/>
    </source>
</evidence>
<evidence type="ECO:0000256" key="1">
    <source>
        <dbReference type="ARBA" id="ARBA00004496"/>
    </source>
</evidence>
<dbReference type="GO" id="GO:0046872">
    <property type="term" value="F:metal ion binding"/>
    <property type="evidence" value="ECO:0007669"/>
    <property type="project" value="UniProtKB-KW"/>
</dbReference>
<comment type="function">
    <text evidence="8">May act as scaffold protein. May stimulate ABRA activity and ABRA-dependent SRF transcriptional activity.</text>
</comment>
<dbReference type="FunFam" id="2.10.110.10:FF:000003">
    <property type="entry name" value="actin-binding LIM protein 1 isoform X1"/>
    <property type="match status" value="1"/>
</dbReference>
<dbReference type="InterPro" id="IPR036886">
    <property type="entry name" value="Villin_headpiece_dom_sf"/>
</dbReference>
<evidence type="ECO:0000256" key="12">
    <source>
        <dbReference type="PROSITE-ProRule" id="PRU00125"/>
    </source>
</evidence>
<dbReference type="Pfam" id="PF16182">
    <property type="entry name" value="AbLIM_anchor"/>
    <property type="match status" value="2"/>
</dbReference>
<evidence type="ECO:0000256" key="8">
    <source>
        <dbReference type="ARBA" id="ARBA00060056"/>
    </source>
</evidence>
<evidence type="ECO:0000256" key="11">
    <source>
        <dbReference type="ARBA" id="ARBA00075723"/>
    </source>
</evidence>
<dbReference type="GO" id="GO:0007010">
    <property type="term" value="P:cytoskeleton organization"/>
    <property type="evidence" value="ECO:0007669"/>
    <property type="project" value="InterPro"/>
</dbReference>
<reference evidence="16" key="1">
    <citation type="submission" date="2020-03" db="EMBL/GenBank/DDBJ databases">
        <title>Intra-Species Differences in Population Size shape Life History and Genome Evolution.</title>
        <authorList>
            <person name="Willemsen D."/>
            <person name="Cui R."/>
            <person name="Valenzano D.R."/>
        </authorList>
    </citation>
    <scope>NUCLEOTIDE SEQUENCE</scope>
    <source>
        <strain evidence="16">GRZ</strain>
        <tissue evidence="16">Whole</tissue>
    </source>
</reference>
<dbReference type="PANTHER" id="PTHR24213">
    <property type="entry name" value="ACTIN-BINDING LIM PROTEIN"/>
    <property type="match status" value="1"/>
</dbReference>
<dbReference type="CDD" id="cd09330">
    <property type="entry name" value="LIM4_abLIM"/>
    <property type="match status" value="1"/>
</dbReference>
<dbReference type="GO" id="GO:0051015">
    <property type="term" value="F:actin filament binding"/>
    <property type="evidence" value="ECO:0007669"/>
    <property type="project" value="TreeGrafter"/>
</dbReference>
<keyword evidence="4 12" id="KW-0479">Metal-binding</keyword>
<dbReference type="FunFam" id="1.10.950.10:FF:000001">
    <property type="entry name" value="actin-binding LIM protein 1 isoform X2"/>
    <property type="match status" value="1"/>
</dbReference>
<evidence type="ECO:0000313" key="17">
    <source>
        <dbReference type="Proteomes" id="UP000822369"/>
    </source>
</evidence>
<dbReference type="PANTHER" id="PTHR24213:SF6">
    <property type="entry name" value="ACTIN-BINDING LIM PROTEIN 2"/>
    <property type="match status" value="1"/>
</dbReference>
<dbReference type="InterPro" id="IPR003128">
    <property type="entry name" value="Villin_headpiece"/>
</dbReference>
<evidence type="ECO:0000259" key="14">
    <source>
        <dbReference type="PROSITE" id="PS50023"/>
    </source>
</evidence>
<sequence>MPEEKVFQQQAVPGLLEQQKVKQGGGGGSIPCQSCGKPCKGEALRVQNKHFHIKCFACKVCGCELAQGGFFVRQGEYICTLDYQRLYGTRCFSCQDFIEGEVVSALGKTYHPRCFVCSSCKQPFPAGDRVTFNGKECICQKCTQPLPTSSPAPIQAVHNCCGCGKEFKNEQSLVALDKHWHLGCFKCKVCNKVLNAEYISKDGIPYCEMDYHAMFGIQCESCKKFITGKVLEAGEKHYHPTCARCARCEQMFAEGEEMYLQGSSIWHPPCRLAAKQEEKSKKQVRIQLCDDVPEQQVTRTSSESITSVPASSASGSPSRVIYAKLGEETLDYKDLAALPKTKAIYNIDRPDMLSYSPYVSYPSEERHYGEGDGERSPRQRRPSSPSSSSSLGGFGRYTPSRSPQNYSRAAHQGGAKCPSTSTRDPSSLPVYFSAGAEGSSGGVGKYSPIPSGGSTSLTLQLNPTTLALLQQHNYIPYFRGSESGRSTPSLSTYSDGKSPSSSSTYVAAPRHFHIPETMVKDNIYRKPPIYRQHASRTSWQDGDDSKRTSWMILKGEIDGQMAPEDLDPRKSTCSLPTDTSQPNFPYNKSASLPGYGRNGIYKAAEMVEDEVDPDSQSWGGMRVCQVYPYEVLAVTHRAKVKLPRDVDRTRLERHLSPEEFHQVFGMTLDQFDRLALWKKNDMKKKARLF</sequence>
<dbReference type="CDD" id="cd09328">
    <property type="entry name" value="LIM2_abLIM"/>
    <property type="match status" value="1"/>
</dbReference>
<dbReference type="GO" id="GO:0005737">
    <property type="term" value="C:cytoplasm"/>
    <property type="evidence" value="ECO:0007669"/>
    <property type="project" value="UniProtKB-SubCell"/>
</dbReference>
<feature type="domain" description="LIM zinc-binding" evidence="14">
    <location>
        <begin position="90"/>
        <end position="149"/>
    </location>
</feature>
<evidence type="ECO:0000256" key="10">
    <source>
        <dbReference type="ARBA" id="ARBA00071022"/>
    </source>
</evidence>
<evidence type="ECO:0000256" key="6">
    <source>
        <dbReference type="ARBA" id="ARBA00022833"/>
    </source>
</evidence>
<gene>
    <name evidence="16" type="primary">ablim2</name>
    <name evidence="16" type="ORF">G4P62_009474</name>
</gene>
<dbReference type="GO" id="GO:0030032">
    <property type="term" value="P:lamellipodium assembly"/>
    <property type="evidence" value="ECO:0007669"/>
    <property type="project" value="TreeGrafter"/>
</dbReference>
<dbReference type="AlphaFoldDB" id="A0A9D2XRI6"/>
<feature type="region of interest" description="Disordered" evidence="13">
    <location>
        <begin position="479"/>
        <end position="505"/>
    </location>
</feature>
<feature type="domain" description="LIM zinc-binding" evidence="14">
    <location>
        <begin position="158"/>
        <end position="217"/>
    </location>
</feature>
<comment type="subunit">
    <text evidence="9">Interacts with F-actin and ABRA.</text>
</comment>
<dbReference type="FunFam" id="2.10.110.10:FF:000053">
    <property type="entry name" value="Actin-binding LIM protein family, member 2"/>
    <property type="match status" value="1"/>
</dbReference>
<feature type="domain" description="HP" evidence="15">
    <location>
        <begin position="621"/>
        <end position="689"/>
    </location>
</feature>
<dbReference type="EMBL" id="JAAVVJ010000014">
    <property type="protein sequence ID" value="KAF7207006.1"/>
    <property type="molecule type" value="Genomic_DNA"/>
</dbReference>
<feature type="compositionally biased region" description="Low complexity" evidence="13">
    <location>
        <begin position="300"/>
        <end position="317"/>
    </location>
</feature>
<evidence type="ECO:0000256" key="7">
    <source>
        <dbReference type="ARBA" id="ARBA00023038"/>
    </source>
</evidence>
<dbReference type="FunFam" id="2.10.110.10:FF:000007">
    <property type="entry name" value="actin-binding LIM protein 1 isoform X1"/>
    <property type="match status" value="1"/>
</dbReference>
<keyword evidence="3" id="KW-0597">Phosphoprotein</keyword>
<dbReference type="InterPro" id="IPR032402">
    <property type="entry name" value="AbLIM_anchor"/>
</dbReference>
<protein>
    <recommendedName>
        <fullName evidence="10">Actin-binding LIM protein 2</fullName>
    </recommendedName>
    <alternativeName>
        <fullName evidence="11">Actin-binding LIM protein family member 2</fullName>
    </alternativeName>
</protein>
<keyword evidence="5" id="KW-0677">Repeat</keyword>
<comment type="caution">
    <text evidence="16">The sequence shown here is derived from an EMBL/GenBank/DDBJ whole genome shotgun (WGS) entry which is preliminary data.</text>
</comment>
<evidence type="ECO:0000256" key="5">
    <source>
        <dbReference type="ARBA" id="ARBA00022737"/>
    </source>
</evidence>
<dbReference type="Gene3D" id="1.10.950.10">
    <property type="entry name" value="Villin headpiece domain"/>
    <property type="match status" value="1"/>
</dbReference>
<evidence type="ECO:0000259" key="15">
    <source>
        <dbReference type="PROSITE" id="PS51089"/>
    </source>
</evidence>
<dbReference type="PROSITE" id="PS51089">
    <property type="entry name" value="HP"/>
    <property type="match status" value="1"/>
</dbReference>
<feature type="region of interest" description="Disordered" evidence="13">
    <location>
        <begin position="295"/>
        <end position="317"/>
    </location>
</feature>
<dbReference type="InterPro" id="IPR001781">
    <property type="entry name" value="Znf_LIM"/>
</dbReference>
<evidence type="ECO:0000313" key="16">
    <source>
        <dbReference type="EMBL" id="KAF7207006.1"/>
    </source>
</evidence>
<dbReference type="PROSITE" id="PS00478">
    <property type="entry name" value="LIM_DOMAIN_1"/>
    <property type="match status" value="3"/>
</dbReference>
<dbReference type="SUPFAM" id="SSF57716">
    <property type="entry name" value="Glucocorticoid receptor-like (DNA-binding domain)"/>
    <property type="match status" value="6"/>
</dbReference>
<keyword evidence="2" id="KW-0963">Cytoplasm</keyword>
<dbReference type="SMART" id="SM00132">
    <property type="entry name" value="LIM"/>
    <property type="match status" value="4"/>
</dbReference>
<evidence type="ECO:0000256" key="13">
    <source>
        <dbReference type="SAM" id="MobiDB-lite"/>
    </source>
</evidence>
<keyword evidence="6 12" id="KW-0862">Zinc</keyword>
<dbReference type="FunFam" id="2.10.110.10:FF:000004">
    <property type="entry name" value="actin-binding LIM protein 1 isoform X1"/>
    <property type="match status" value="1"/>
</dbReference>
<name>A0A9D2XRI6_NOTFU</name>
<dbReference type="CDD" id="cd09329">
    <property type="entry name" value="LIM3_abLIM"/>
    <property type="match status" value="1"/>
</dbReference>
<feature type="compositionally biased region" description="Basic and acidic residues" evidence="13">
    <location>
        <begin position="364"/>
        <end position="377"/>
    </location>
</feature>
<dbReference type="SUPFAM" id="SSF47050">
    <property type="entry name" value="VHP, Villin headpiece domain"/>
    <property type="match status" value="1"/>
</dbReference>
<dbReference type="Proteomes" id="UP000822369">
    <property type="component" value="Chromosome 14"/>
</dbReference>
<feature type="compositionally biased region" description="Polar residues" evidence="13">
    <location>
        <begin position="483"/>
        <end position="505"/>
    </location>
</feature>